<name>A0ABU8EWZ9_9GAMM</name>
<evidence type="ECO:0008006" key="3">
    <source>
        <dbReference type="Google" id="ProtNLM"/>
    </source>
</evidence>
<protein>
    <recommendedName>
        <fullName evidence="3">STAS/SEC14 domain-containing protein</fullName>
    </recommendedName>
</protein>
<evidence type="ECO:0000313" key="1">
    <source>
        <dbReference type="EMBL" id="MEI4551478.1"/>
    </source>
</evidence>
<dbReference type="RefSeq" id="WP_010558355.1">
    <property type="nucleotide sequence ID" value="NZ_CP023399.1"/>
</dbReference>
<dbReference type="Proteomes" id="UP001382455">
    <property type="component" value="Unassembled WGS sequence"/>
</dbReference>
<dbReference type="EMBL" id="JBAWKS010000002">
    <property type="protein sequence ID" value="MEI4551478.1"/>
    <property type="molecule type" value="Genomic_DNA"/>
</dbReference>
<reference evidence="1 2" key="1">
    <citation type="submission" date="2023-12" db="EMBL/GenBank/DDBJ databases">
        <title>Friends and Foes: Symbiotic and Algicidal bacterial influence on Karenia brevis blooms.</title>
        <authorList>
            <person name="Fei C."/>
            <person name="Mohamed A.R."/>
            <person name="Booker A."/>
            <person name="Arshad M."/>
            <person name="Klass S."/>
            <person name="Ahn S."/>
            <person name="Gilbert P.M."/>
            <person name="Heil C.A."/>
            <person name="Martinez J.M."/>
            <person name="Amin S.A."/>
        </authorList>
    </citation>
    <scope>NUCLEOTIDE SEQUENCE [LARGE SCALE GENOMIC DNA]</scope>
    <source>
        <strain evidence="1 2">CE15</strain>
    </source>
</reference>
<organism evidence="1 2">
    <name type="scientific">Pseudoalteromonas spongiae</name>
    <dbReference type="NCBI Taxonomy" id="298657"/>
    <lineage>
        <taxon>Bacteria</taxon>
        <taxon>Pseudomonadati</taxon>
        <taxon>Pseudomonadota</taxon>
        <taxon>Gammaproteobacteria</taxon>
        <taxon>Alteromonadales</taxon>
        <taxon>Pseudoalteromonadaceae</taxon>
        <taxon>Pseudoalteromonas</taxon>
    </lineage>
</organism>
<keyword evidence="2" id="KW-1185">Reference proteome</keyword>
<sequence>MSLLSERIIYAKLIGSFSERGISDYINQVKTIISDFAGKPFAMLINNLEIEGGTPEAYQTLDNYNHWLNQQAIVAKAFIIDDNVTKHILLTRTPSLKQQNIAFFKTVNEAQDWLEAELH</sequence>
<comment type="caution">
    <text evidence="1">The sequence shown here is derived from an EMBL/GenBank/DDBJ whole genome shotgun (WGS) entry which is preliminary data.</text>
</comment>
<proteinExistence type="predicted"/>
<gene>
    <name evidence="1" type="ORF">WAE96_17510</name>
</gene>
<accession>A0ABU8EWZ9</accession>
<evidence type="ECO:0000313" key="2">
    <source>
        <dbReference type="Proteomes" id="UP001382455"/>
    </source>
</evidence>